<protein>
    <submittedName>
        <fullName evidence="3">Helix-turn-helix domain-containing protein</fullName>
    </submittedName>
</protein>
<keyword evidence="1" id="KW-0472">Membrane</keyword>
<name>A0ABT1BKY8_9BURK</name>
<evidence type="ECO:0000259" key="2">
    <source>
        <dbReference type="Pfam" id="PF13464"/>
    </source>
</evidence>
<evidence type="ECO:0000313" key="3">
    <source>
        <dbReference type="EMBL" id="MCO5976514.1"/>
    </source>
</evidence>
<dbReference type="InterPro" id="IPR010982">
    <property type="entry name" value="Lambda_DNA-bd_dom_sf"/>
</dbReference>
<keyword evidence="1" id="KW-0812">Transmembrane</keyword>
<organism evidence="3 4">
    <name type="scientific">Ideonella oryzae</name>
    <dbReference type="NCBI Taxonomy" id="2937441"/>
    <lineage>
        <taxon>Bacteria</taxon>
        <taxon>Pseudomonadati</taxon>
        <taxon>Pseudomonadota</taxon>
        <taxon>Betaproteobacteria</taxon>
        <taxon>Burkholderiales</taxon>
        <taxon>Sphaerotilaceae</taxon>
        <taxon>Ideonella</taxon>
    </lineage>
</organism>
<feature type="domain" description="Cytoskeleton protein RodZ-like C-terminal" evidence="2">
    <location>
        <begin position="243"/>
        <end position="314"/>
    </location>
</feature>
<keyword evidence="1" id="KW-1133">Transmembrane helix</keyword>
<comment type="caution">
    <text evidence="3">The sequence shown here is derived from an EMBL/GenBank/DDBJ whole genome shotgun (WGS) entry which is preliminary data.</text>
</comment>
<evidence type="ECO:0000313" key="4">
    <source>
        <dbReference type="Proteomes" id="UP001204851"/>
    </source>
</evidence>
<dbReference type="PANTHER" id="PTHR34475">
    <property type="match status" value="1"/>
</dbReference>
<dbReference type="InterPro" id="IPR025194">
    <property type="entry name" value="RodZ-like_C"/>
</dbReference>
<dbReference type="Pfam" id="PF13413">
    <property type="entry name" value="HTH_25"/>
    <property type="match status" value="1"/>
</dbReference>
<dbReference type="EMBL" id="JAMXMC010000004">
    <property type="protein sequence ID" value="MCO5976514.1"/>
    <property type="molecule type" value="Genomic_DNA"/>
</dbReference>
<keyword evidence="4" id="KW-1185">Reference proteome</keyword>
<reference evidence="3 4" key="1">
    <citation type="submission" date="2022-06" db="EMBL/GenBank/DDBJ databases">
        <title>Ideonella sp. NS12-5 Genome sequencing and assembly.</title>
        <authorList>
            <person name="Jung Y."/>
        </authorList>
    </citation>
    <scope>NUCLEOTIDE SEQUENCE [LARGE SCALE GENOMIC DNA]</scope>
    <source>
        <strain evidence="3 4">NS12-5</strain>
    </source>
</reference>
<sequence length="316" mass="32008">MTESNEGPQEGASNGRSAGQLLRAAREAQGMHVASLAAVLKVPPAKLEALEADRYDELQGATFVRALAQAACRALKIDPNPVLVRLPKVEVMPLGSIGPGINASFKGSAPARELSDGASPRRGLLILVLVLVLAALAMFLLPRNFFQWGPLAAQVEAVLPASAVASAVVPEASAVSPDASAAVSATETGGPVAAAASAASPVLSASEVREAAVAGAPLGASGVLPAVASAPAVAPTGGRGMVQLRAMAPSWVEVVDASGQSLVGRILHQGEMINLEGALPLRIKVGNVAGTEVVFQGHPVDLKPLARDNVARLELK</sequence>
<dbReference type="Proteomes" id="UP001204851">
    <property type="component" value="Unassembled WGS sequence"/>
</dbReference>
<gene>
    <name evidence="3" type="ORF">M0L44_07270</name>
</gene>
<accession>A0ABT1BKY8</accession>
<dbReference type="Gene3D" id="1.10.260.40">
    <property type="entry name" value="lambda repressor-like DNA-binding domains"/>
    <property type="match status" value="1"/>
</dbReference>
<feature type="transmembrane region" description="Helical" evidence="1">
    <location>
        <begin position="124"/>
        <end position="141"/>
    </location>
</feature>
<dbReference type="InterPro" id="IPR050400">
    <property type="entry name" value="Bact_Cytoskel_RodZ"/>
</dbReference>
<evidence type="ECO:0000256" key="1">
    <source>
        <dbReference type="SAM" id="Phobius"/>
    </source>
</evidence>
<proteinExistence type="predicted"/>
<dbReference type="Pfam" id="PF13464">
    <property type="entry name" value="RodZ_C"/>
    <property type="match status" value="1"/>
</dbReference>
<dbReference type="RefSeq" id="WP_252768987.1">
    <property type="nucleotide sequence ID" value="NZ_JAMXMC010000004.1"/>
</dbReference>
<dbReference type="PANTHER" id="PTHR34475:SF1">
    <property type="entry name" value="CYTOSKELETON PROTEIN RODZ"/>
    <property type="match status" value="1"/>
</dbReference>